<dbReference type="PROSITE" id="PS51471">
    <property type="entry name" value="FE2OG_OXY"/>
    <property type="match status" value="1"/>
</dbReference>
<dbReference type="AlphaFoldDB" id="A0A9Q9DQJ9"/>
<dbReference type="GO" id="GO:0042273">
    <property type="term" value="P:ribosomal large subunit biogenesis"/>
    <property type="evidence" value="ECO:0007669"/>
    <property type="project" value="TreeGrafter"/>
</dbReference>
<keyword evidence="4" id="KW-1185">Reference proteome</keyword>
<organism evidence="3 4">
    <name type="scientific">Curvularia clavata</name>
    <dbReference type="NCBI Taxonomy" id="95742"/>
    <lineage>
        <taxon>Eukaryota</taxon>
        <taxon>Fungi</taxon>
        <taxon>Dikarya</taxon>
        <taxon>Ascomycota</taxon>
        <taxon>Pezizomycotina</taxon>
        <taxon>Dothideomycetes</taxon>
        <taxon>Pleosporomycetidae</taxon>
        <taxon>Pleosporales</taxon>
        <taxon>Pleosporineae</taxon>
        <taxon>Pleosporaceae</taxon>
        <taxon>Curvularia</taxon>
    </lineage>
</organism>
<dbReference type="Gene3D" id="2.60.120.330">
    <property type="entry name" value="B-lactam Antibiotic, Isopenicillin N Synthase, Chain"/>
    <property type="match status" value="1"/>
</dbReference>
<feature type="domain" description="Fe2OG dioxygenase" evidence="2">
    <location>
        <begin position="172"/>
        <end position="290"/>
    </location>
</feature>
<gene>
    <name evidence="3" type="ORF">yc1106_03707</name>
</gene>
<sequence length="623" mass="71130">MSFPQLNYADYISGDPIRREAFAKAIAHSFEVYGFATVVNHGVAEEDINQAFRYSREFFALPHEEKMKSEHPPQSNPHRGYSWVGQENLSSLTRRDRGLAPLKETKESWDQGATDDELNPNLWAATESLPGFRPFMEKFFNTCHEAEERLLRAVAVGLGLDETHFDDKLTDRVNEFRLTHYPPVRKSDISLEMGSQTRTSEHTDFGTITLLFQDSVGGLEVESHKEQGVFHPITAAAPTMVINIGDSLQRWTNDRLRSTVHRVTVPINGDAMDDDIVIPSRYSVVFFGKPNRDVSLYPFPEFLKDKESNIYNVKQRIIEMPALTLEQFDALAQPEEGSNHKMSKEDYTRATPESKFESEEENEVDKQTSPSECLFCNIDSFNVEDNVEHMRFTHGLYIPEADQLSDLETFIGYLAFIIYEYNECLYCGVEKNSLEAIQTHMKDKGHCMINLDSESELLDFWDVSGDEDSEKQRDVENETSNDNRFHVSATEMRLPSGSIITSRSDTAQLRAKPTLTKSRVKASQKRIKRDRVKAITNGTEDKPQAPDNNRSMRTQPGKDSRVAVRGERGLIGLPEERRHALMVAEIKMKKREHIAKSAQRWATEKVANKQKFFKTDVPGRKNG</sequence>
<feature type="region of interest" description="Disordered" evidence="1">
    <location>
        <begin position="334"/>
        <end position="365"/>
    </location>
</feature>
<feature type="region of interest" description="Disordered" evidence="1">
    <location>
        <begin position="525"/>
        <end position="562"/>
    </location>
</feature>
<feature type="compositionally biased region" description="Basic and acidic residues" evidence="1">
    <location>
        <begin position="94"/>
        <end position="109"/>
    </location>
</feature>
<dbReference type="PANTHER" id="PTHR13182">
    <property type="entry name" value="ZINC FINGER PROTEIN 622"/>
    <property type="match status" value="1"/>
</dbReference>
<feature type="compositionally biased region" description="Basic and acidic residues" evidence="1">
    <location>
        <begin position="337"/>
        <end position="357"/>
    </location>
</feature>
<dbReference type="VEuPathDB" id="FungiDB:yc1106_03707"/>
<evidence type="ECO:0000313" key="4">
    <source>
        <dbReference type="Proteomes" id="UP001056012"/>
    </source>
</evidence>
<dbReference type="Proteomes" id="UP001056012">
    <property type="component" value="Chromosome 2"/>
</dbReference>
<feature type="region of interest" description="Disordered" evidence="1">
    <location>
        <begin position="94"/>
        <end position="120"/>
    </location>
</feature>
<evidence type="ECO:0000313" key="3">
    <source>
        <dbReference type="EMBL" id="USP76433.1"/>
    </source>
</evidence>
<dbReference type="OrthoDB" id="288590at2759"/>
<dbReference type="InterPro" id="IPR041661">
    <property type="entry name" value="ZN622/Rei1/Reh1_Znf-C2H2"/>
</dbReference>
<dbReference type="Pfam" id="PF14226">
    <property type="entry name" value="DIOX_N"/>
    <property type="match status" value="1"/>
</dbReference>
<evidence type="ECO:0000256" key="1">
    <source>
        <dbReference type="SAM" id="MobiDB-lite"/>
    </source>
</evidence>
<dbReference type="InterPro" id="IPR027443">
    <property type="entry name" value="IPNS-like_sf"/>
</dbReference>
<evidence type="ECO:0000259" key="2">
    <source>
        <dbReference type="PROSITE" id="PS51471"/>
    </source>
</evidence>
<feature type="compositionally biased region" description="Basic and acidic residues" evidence="1">
    <location>
        <begin position="470"/>
        <end position="485"/>
    </location>
</feature>
<dbReference type="InterPro" id="IPR040025">
    <property type="entry name" value="Znf622/Rei1/Reh1"/>
</dbReference>
<dbReference type="InterPro" id="IPR036236">
    <property type="entry name" value="Znf_C2H2_sf"/>
</dbReference>
<dbReference type="PANTHER" id="PTHR13182:SF8">
    <property type="entry name" value="CYTOPLASMIC 60S SUBUNIT BIOGENESIS FACTOR ZNF622"/>
    <property type="match status" value="1"/>
</dbReference>
<dbReference type="EMBL" id="CP089275">
    <property type="protein sequence ID" value="USP76433.1"/>
    <property type="molecule type" value="Genomic_DNA"/>
</dbReference>
<dbReference type="GO" id="GO:0030687">
    <property type="term" value="C:preribosome, large subunit precursor"/>
    <property type="evidence" value="ECO:0007669"/>
    <property type="project" value="TreeGrafter"/>
</dbReference>
<protein>
    <recommendedName>
        <fullName evidence="2">Fe2OG dioxygenase domain-containing protein</fullName>
    </recommendedName>
</protein>
<dbReference type="InterPro" id="IPR044861">
    <property type="entry name" value="IPNS-like_FE2OG_OXY"/>
</dbReference>
<feature type="region of interest" description="Disordered" evidence="1">
    <location>
        <begin position="468"/>
        <end position="490"/>
    </location>
</feature>
<name>A0A9Q9DQJ9_CURCL</name>
<dbReference type="InterPro" id="IPR005123">
    <property type="entry name" value="Oxoglu/Fe-dep_dioxygenase_dom"/>
</dbReference>
<dbReference type="SUPFAM" id="SSF51197">
    <property type="entry name" value="Clavaminate synthase-like"/>
    <property type="match status" value="1"/>
</dbReference>
<dbReference type="SUPFAM" id="SSF57667">
    <property type="entry name" value="beta-beta-alpha zinc fingers"/>
    <property type="match status" value="1"/>
</dbReference>
<dbReference type="Pfam" id="PF12756">
    <property type="entry name" value="zf-C2H2_2"/>
    <property type="match status" value="1"/>
</dbReference>
<proteinExistence type="predicted"/>
<reference evidence="3" key="1">
    <citation type="submission" date="2021-12" db="EMBL/GenBank/DDBJ databases">
        <title>Curvularia clavata genome.</title>
        <authorList>
            <person name="Cao Y."/>
        </authorList>
    </citation>
    <scope>NUCLEOTIDE SEQUENCE</scope>
    <source>
        <strain evidence="3">Yc1106</strain>
    </source>
</reference>
<accession>A0A9Q9DQJ9</accession>
<dbReference type="PRINTS" id="PR00682">
    <property type="entry name" value="IPNSYNTHASE"/>
</dbReference>
<dbReference type="GO" id="GO:0044283">
    <property type="term" value="P:small molecule biosynthetic process"/>
    <property type="evidence" value="ECO:0007669"/>
    <property type="project" value="UniProtKB-ARBA"/>
</dbReference>
<dbReference type="Pfam" id="PF03171">
    <property type="entry name" value="2OG-FeII_Oxy"/>
    <property type="match status" value="1"/>
</dbReference>
<dbReference type="InterPro" id="IPR026992">
    <property type="entry name" value="DIOX_N"/>
</dbReference>